<dbReference type="AlphaFoldDB" id="A0A1G2V3R9"/>
<dbReference type="PANTHER" id="PTHR43861">
    <property type="entry name" value="TRANS-ACONITATE 2-METHYLTRANSFERASE-RELATED"/>
    <property type="match status" value="1"/>
</dbReference>
<organism evidence="2 3">
    <name type="scientific">Candidatus Zambryskibacteria bacterium RIFOXYC1_FULL_39_10</name>
    <dbReference type="NCBI Taxonomy" id="1802779"/>
    <lineage>
        <taxon>Bacteria</taxon>
        <taxon>Candidatus Zambryskiibacteriota</taxon>
    </lineage>
</organism>
<protein>
    <recommendedName>
        <fullName evidence="4">Methyltransferase type 11 domain-containing protein</fullName>
    </recommendedName>
</protein>
<keyword evidence="1" id="KW-1133">Transmembrane helix</keyword>
<evidence type="ECO:0008006" key="4">
    <source>
        <dbReference type="Google" id="ProtNLM"/>
    </source>
</evidence>
<proteinExistence type="predicted"/>
<reference evidence="2 3" key="1">
    <citation type="journal article" date="2016" name="Nat. Commun.">
        <title>Thousands of microbial genomes shed light on interconnected biogeochemical processes in an aquifer system.</title>
        <authorList>
            <person name="Anantharaman K."/>
            <person name="Brown C.T."/>
            <person name="Hug L.A."/>
            <person name="Sharon I."/>
            <person name="Castelle C.J."/>
            <person name="Probst A.J."/>
            <person name="Thomas B.C."/>
            <person name="Singh A."/>
            <person name="Wilkins M.J."/>
            <person name="Karaoz U."/>
            <person name="Brodie E.L."/>
            <person name="Williams K.H."/>
            <person name="Hubbard S.S."/>
            <person name="Banfield J.F."/>
        </authorList>
    </citation>
    <scope>NUCLEOTIDE SEQUENCE [LARGE SCALE GENOMIC DNA]</scope>
</reference>
<dbReference type="InterPro" id="IPR029063">
    <property type="entry name" value="SAM-dependent_MTases_sf"/>
</dbReference>
<evidence type="ECO:0000313" key="3">
    <source>
        <dbReference type="Proteomes" id="UP000177697"/>
    </source>
</evidence>
<feature type="transmembrane region" description="Helical" evidence="1">
    <location>
        <begin position="296"/>
        <end position="312"/>
    </location>
</feature>
<dbReference type="Pfam" id="PF13489">
    <property type="entry name" value="Methyltransf_23"/>
    <property type="match status" value="1"/>
</dbReference>
<comment type="caution">
    <text evidence="2">The sequence shown here is derived from an EMBL/GenBank/DDBJ whole genome shotgun (WGS) entry which is preliminary data.</text>
</comment>
<accession>A0A1G2V3R9</accession>
<keyword evidence="1" id="KW-0812">Transmembrane</keyword>
<keyword evidence="1" id="KW-0472">Membrane</keyword>
<dbReference type="Proteomes" id="UP000177697">
    <property type="component" value="Unassembled WGS sequence"/>
</dbReference>
<evidence type="ECO:0000256" key="1">
    <source>
        <dbReference type="SAM" id="Phobius"/>
    </source>
</evidence>
<dbReference type="EMBL" id="MHWW01000003">
    <property type="protein sequence ID" value="OHB16220.1"/>
    <property type="molecule type" value="Genomic_DNA"/>
</dbReference>
<dbReference type="SUPFAM" id="SSF53335">
    <property type="entry name" value="S-adenosyl-L-methionine-dependent methyltransferases"/>
    <property type="match status" value="1"/>
</dbReference>
<dbReference type="CDD" id="cd02440">
    <property type="entry name" value="AdoMet_MTases"/>
    <property type="match status" value="1"/>
</dbReference>
<evidence type="ECO:0000313" key="2">
    <source>
        <dbReference type="EMBL" id="OHB16220.1"/>
    </source>
</evidence>
<gene>
    <name evidence="2" type="ORF">A2431_02310</name>
</gene>
<sequence length="324" mass="37891">MSNISNLNQCPVCLGKIYKDQKFKYLEKYNLENEEFSLFECPLCLVKFWYPFKNPGSEWYKNCQQNLMHRDFPDKEYFFWLAENRGITKHFFRNPPHQNPKGLKLLDVGCGTGGFLIEAQKFGYDVNGVDFDGEQIKVAQSFGLKETYEDDVVDFLNRHKGEFDVITGFEIIEHVDKPRDFLKAIYGALKSGGFICLSTPNNSRIGPRDEFWDFPYHHLSRWTKKSLKNIVQMENFKSIKIKEEIPVNYLIPKFRVGLGVFVRKYFTNKDKEKFNQNKKTEYKDTVAKLGSLKDKILHLILLPIATILFILGKKGQGLYMIARK</sequence>
<dbReference type="PANTHER" id="PTHR43861:SF6">
    <property type="entry name" value="METHYLTRANSFERASE TYPE 11"/>
    <property type="match status" value="1"/>
</dbReference>
<name>A0A1G2V3R9_9BACT</name>
<dbReference type="Gene3D" id="3.40.50.150">
    <property type="entry name" value="Vaccinia Virus protein VP39"/>
    <property type="match status" value="1"/>
</dbReference>